<organism evidence="2 3">
    <name type="scientific">Capsicum baccatum</name>
    <name type="common">Peruvian pepper</name>
    <dbReference type="NCBI Taxonomy" id="33114"/>
    <lineage>
        <taxon>Eukaryota</taxon>
        <taxon>Viridiplantae</taxon>
        <taxon>Streptophyta</taxon>
        <taxon>Embryophyta</taxon>
        <taxon>Tracheophyta</taxon>
        <taxon>Spermatophyta</taxon>
        <taxon>Magnoliopsida</taxon>
        <taxon>eudicotyledons</taxon>
        <taxon>Gunneridae</taxon>
        <taxon>Pentapetalae</taxon>
        <taxon>asterids</taxon>
        <taxon>lamiids</taxon>
        <taxon>Solanales</taxon>
        <taxon>Solanaceae</taxon>
        <taxon>Solanoideae</taxon>
        <taxon>Capsiceae</taxon>
        <taxon>Capsicum</taxon>
    </lineage>
</organism>
<dbReference type="EMBL" id="MLFT02000143">
    <property type="protein sequence ID" value="PHT29179.1"/>
    <property type="molecule type" value="Genomic_DNA"/>
</dbReference>
<feature type="region of interest" description="Disordered" evidence="1">
    <location>
        <begin position="134"/>
        <end position="180"/>
    </location>
</feature>
<dbReference type="InterPro" id="IPR044792">
    <property type="entry name" value="TAR1"/>
</dbReference>
<proteinExistence type="predicted"/>
<gene>
    <name evidence="2" type="ORF">CQW23_31241</name>
</gene>
<comment type="caution">
    <text evidence="2">The sequence shown here is derived from an EMBL/GenBank/DDBJ whole genome shotgun (WGS) entry which is preliminary data.</text>
</comment>
<dbReference type="Proteomes" id="UP000224567">
    <property type="component" value="Unassembled WGS sequence"/>
</dbReference>
<evidence type="ECO:0000256" key="1">
    <source>
        <dbReference type="SAM" id="MobiDB-lite"/>
    </source>
</evidence>
<dbReference type="GO" id="GO:0043457">
    <property type="term" value="P:regulation of cellular respiration"/>
    <property type="evidence" value="ECO:0007669"/>
    <property type="project" value="InterPro"/>
</dbReference>
<protein>
    <submittedName>
        <fullName evidence="2">Uncharacterized protein</fullName>
    </submittedName>
</protein>
<keyword evidence="3" id="KW-1185">Reference proteome</keyword>
<evidence type="ECO:0000313" key="3">
    <source>
        <dbReference type="Proteomes" id="UP000224567"/>
    </source>
</evidence>
<dbReference type="PANTHER" id="PTHR47188:SF1">
    <property type="entry name" value="PROTEIN TAR1"/>
    <property type="match status" value="1"/>
</dbReference>
<reference evidence="3" key="2">
    <citation type="journal article" date="2017" name="J. Anim. Genet.">
        <title>Multiple reference genome sequences of hot pepper reveal the massive evolution of plant disease resistance genes by retroduplication.</title>
        <authorList>
            <person name="Kim S."/>
            <person name="Park J."/>
            <person name="Yeom S.-I."/>
            <person name="Kim Y.-M."/>
            <person name="Seo E."/>
            <person name="Kim K.-T."/>
            <person name="Kim M.-S."/>
            <person name="Lee J.M."/>
            <person name="Cheong K."/>
            <person name="Shin H.-S."/>
            <person name="Kim S.-B."/>
            <person name="Han K."/>
            <person name="Lee J."/>
            <person name="Park M."/>
            <person name="Lee H.-A."/>
            <person name="Lee H.-Y."/>
            <person name="Lee Y."/>
            <person name="Oh S."/>
            <person name="Lee J.H."/>
            <person name="Choi E."/>
            <person name="Choi E."/>
            <person name="Lee S.E."/>
            <person name="Jeon J."/>
            <person name="Kim H."/>
            <person name="Choi G."/>
            <person name="Song H."/>
            <person name="Lee J."/>
            <person name="Lee S.-C."/>
            <person name="Kwon J.-K."/>
            <person name="Lee H.-Y."/>
            <person name="Koo N."/>
            <person name="Hong Y."/>
            <person name="Kim R.W."/>
            <person name="Kang W.-H."/>
            <person name="Huh J.H."/>
            <person name="Kang B.-C."/>
            <person name="Yang T.-J."/>
            <person name="Lee Y.-H."/>
            <person name="Bennetzen J.L."/>
            <person name="Choi D."/>
        </authorList>
    </citation>
    <scope>NUCLEOTIDE SEQUENCE [LARGE SCALE GENOMIC DNA]</scope>
    <source>
        <strain evidence="3">cv. PBC81</strain>
    </source>
</reference>
<dbReference type="AlphaFoldDB" id="A0A2G2V8A7"/>
<sequence>MSLTWNLSPLRPSKFCTDGLSVGDCAQGFTATAAPSYSSGPGICLDSRVQVCSHSNPSQKIKVGRRCTPRGDPTNHLHCALRVYSPVDSHICQTPWSVFQDGSNGEPTGQRPECTDAEARWRRALPATIEETAFDEHIESPGFGRPPIDTGPRPESIGRPDHRRSTSFSGCIAGPHPLPY</sequence>
<dbReference type="OrthoDB" id="1731309at2759"/>
<evidence type="ECO:0000313" key="2">
    <source>
        <dbReference type="EMBL" id="PHT29179.1"/>
    </source>
</evidence>
<accession>A0A2G2V8A7</accession>
<name>A0A2G2V8A7_CAPBA</name>
<reference evidence="2 3" key="1">
    <citation type="journal article" date="2017" name="Genome Biol.">
        <title>New reference genome sequences of hot pepper reveal the massive evolution of plant disease-resistance genes by retroduplication.</title>
        <authorList>
            <person name="Kim S."/>
            <person name="Park J."/>
            <person name="Yeom S.I."/>
            <person name="Kim Y.M."/>
            <person name="Seo E."/>
            <person name="Kim K.T."/>
            <person name="Kim M.S."/>
            <person name="Lee J.M."/>
            <person name="Cheong K."/>
            <person name="Shin H.S."/>
            <person name="Kim S.B."/>
            <person name="Han K."/>
            <person name="Lee J."/>
            <person name="Park M."/>
            <person name="Lee H.A."/>
            <person name="Lee H.Y."/>
            <person name="Lee Y."/>
            <person name="Oh S."/>
            <person name="Lee J.H."/>
            <person name="Choi E."/>
            <person name="Choi E."/>
            <person name="Lee S.E."/>
            <person name="Jeon J."/>
            <person name="Kim H."/>
            <person name="Choi G."/>
            <person name="Song H."/>
            <person name="Lee J."/>
            <person name="Lee S.C."/>
            <person name="Kwon J.K."/>
            <person name="Lee H.Y."/>
            <person name="Koo N."/>
            <person name="Hong Y."/>
            <person name="Kim R.W."/>
            <person name="Kang W.H."/>
            <person name="Huh J.H."/>
            <person name="Kang B.C."/>
            <person name="Yang T.J."/>
            <person name="Lee Y.H."/>
            <person name="Bennetzen J.L."/>
            <person name="Choi D."/>
        </authorList>
    </citation>
    <scope>NUCLEOTIDE SEQUENCE [LARGE SCALE GENOMIC DNA]</scope>
    <source>
        <strain evidence="3">cv. PBC81</strain>
    </source>
</reference>
<dbReference type="PANTHER" id="PTHR47188">
    <property type="entry name" value="PROTEIN TAR1"/>
    <property type="match status" value="1"/>
</dbReference>